<evidence type="ECO:0000313" key="3">
    <source>
        <dbReference type="EMBL" id="HIX05760.1"/>
    </source>
</evidence>
<dbReference type="CDD" id="cd13518">
    <property type="entry name" value="PBP2_Fe3_thiamine_like"/>
    <property type="match status" value="1"/>
</dbReference>
<evidence type="ECO:0000256" key="2">
    <source>
        <dbReference type="SAM" id="SignalP"/>
    </source>
</evidence>
<dbReference type="Gene3D" id="3.40.190.10">
    <property type="entry name" value="Periplasmic binding protein-like II"/>
    <property type="match status" value="2"/>
</dbReference>
<dbReference type="InterPro" id="IPR026045">
    <property type="entry name" value="Ferric-bd"/>
</dbReference>
<reference evidence="3" key="2">
    <citation type="submission" date="2021-04" db="EMBL/GenBank/DDBJ databases">
        <authorList>
            <person name="Gilroy R."/>
        </authorList>
    </citation>
    <scope>NUCLEOTIDE SEQUENCE</scope>
    <source>
        <strain evidence="3">2239</strain>
    </source>
</reference>
<dbReference type="Proteomes" id="UP000824193">
    <property type="component" value="Unassembled WGS sequence"/>
</dbReference>
<comment type="caution">
    <text evidence="3">The sequence shown here is derived from an EMBL/GenBank/DDBJ whole genome shotgun (WGS) entry which is preliminary data.</text>
</comment>
<proteinExistence type="predicted"/>
<feature type="chain" id="PRO_5039366785" evidence="2">
    <location>
        <begin position="20"/>
        <end position="360"/>
    </location>
</feature>
<protein>
    <submittedName>
        <fullName evidence="3">Extracellular solute-binding protein</fullName>
    </submittedName>
</protein>
<name>A0A9D1V452_9FIRM</name>
<dbReference type="InterPro" id="IPR006059">
    <property type="entry name" value="SBP"/>
</dbReference>
<feature type="signal peptide" evidence="2">
    <location>
        <begin position="1"/>
        <end position="19"/>
    </location>
</feature>
<keyword evidence="1 2" id="KW-0732">Signal</keyword>
<dbReference type="AlphaFoldDB" id="A0A9D1V452"/>
<gene>
    <name evidence="3" type="ORF">H9865_06630</name>
</gene>
<dbReference type="Pfam" id="PF13416">
    <property type="entry name" value="SBP_bac_8"/>
    <property type="match status" value="1"/>
</dbReference>
<accession>A0A9D1V452</accession>
<evidence type="ECO:0000256" key="1">
    <source>
        <dbReference type="ARBA" id="ARBA00022729"/>
    </source>
</evidence>
<evidence type="ECO:0000313" key="4">
    <source>
        <dbReference type="Proteomes" id="UP000824193"/>
    </source>
</evidence>
<dbReference type="PANTHER" id="PTHR30006">
    <property type="entry name" value="THIAMINE-BINDING PERIPLASMIC PROTEIN-RELATED"/>
    <property type="match status" value="1"/>
</dbReference>
<dbReference type="EMBL" id="DXFW01000020">
    <property type="protein sequence ID" value="HIX05760.1"/>
    <property type="molecule type" value="Genomic_DNA"/>
</dbReference>
<dbReference type="PIRSF" id="PIRSF002825">
    <property type="entry name" value="CfbpA"/>
    <property type="match status" value="1"/>
</dbReference>
<reference evidence="3" key="1">
    <citation type="journal article" date="2021" name="PeerJ">
        <title>Extensive microbial diversity within the chicken gut microbiome revealed by metagenomics and culture.</title>
        <authorList>
            <person name="Gilroy R."/>
            <person name="Ravi A."/>
            <person name="Getino M."/>
            <person name="Pursley I."/>
            <person name="Horton D.L."/>
            <person name="Alikhan N.F."/>
            <person name="Baker D."/>
            <person name="Gharbi K."/>
            <person name="Hall N."/>
            <person name="Watson M."/>
            <person name="Adriaenssens E.M."/>
            <person name="Foster-Nyarko E."/>
            <person name="Jarju S."/>
            <person name="Secka A."/>
            <person name="Antonio M."/>
            <person name="Oren A."/>
            <person name="Chaudhuri R.R."/>
            <person name="La Ragione R."/>
            <person name="Hildebrand F."/>
            <person name="Pallen M.J."/>
        </authorList>
    </citation>
    <scope>NUCLEOTIDE SEQUENCE</scope>
    <source>
        <strain evidence="3">2239</strain>
    </source>
</reference>
<dbReference type="PANTHER" id="PTHR30006:SF24">
    <property type="entry name" value="SLL0237 PROTEIN"/>
    <property type="match status" value="1"/>
</dbReference>
<sequence length="360" mass="39261">MKRQTDNSLKRGISFIVAAALTLGLCACGGTQQPQQSQQSQPQESQPAQAREITIYTAVDQVYSEQIFAEFEEETGIQVNAVYDIESNKTTGLTNKILAEAENPVCDVFWNNEFVQTIELQNAGALQPYVSPVAADIPDAYKDADGYWTAFGGRARTLLVNTELLAEEDWPTSIYDLISDKYPGESIAIAYPMFGTTRTQAAALYAALGPEEGRAFFEAIADRGVQIVDGNSVTKDMAVSGQVAIGYTDTDDAKVAVNDGAPVAMVFTDQEEGGLGNLITPNTVCIIKDCEHPDEAKEFVDYIISLEMEKKLIGMDFFDLSIRPDADVEGLSVKGMTVNLKDVYDMLETASADMQEIFAR</sequence>
<dbReference type="SUPFAM" id="SSF53850">
    <property type="entry name" value="Periplasmic binding protein-like II"/>
    <property type="match status" value="1"/>
</dbReference>
<organism evidence="3 4">
    <name type="scientific">Candidatus Allofournierella pullicola</name>
    <dbReference type="NCBI Taxonomy" id="2838596"/>
    <lineage>
        <taxon>Bacteria</taxon>
        <taxon>Bacillati</taxon>
        <taxon>Bacillota</taxon>
        <taxon>Clostridia</taxon>
        <taxon>Eubacteriales</taxon>
        <taxon>Oscillospiraceae</taxon>
        <taxon>Allofournierella</taxon>
    </lineage>
</organism>
<dbReference type="PROSITE" id="PS51257">
    <property type="entry name" value="PROKAR_LIPOPROTEIN"/>
    <property type="match status" value="1"/>
</dbReference>